<reference evidence="2 3" key="1">
    <citation type="journal article" date="2014" name="Genome Announc.">
        <title>Complete Genome Sequence of Sterol-Transforming Mycobacterium neoaurum Strain VKM Ac-1815D.</title>
        <authorList>
            <person name="Shtratnikova V.Y."/>
            <person name="Bragin E.Y."/>
            <person name="Dovbnya D.V."/>
            <person name="Pekov Y.A."/>
            <person name="Schelkunov M.I."/>
            <person name="Strizhov N."/>
            <person name="Ivashina T.V."/>
            <person name="Ashapkin V.V."/>
            <person name="Donova M.V."/>
        </authorList>
    </citation>
    <scope>NUCLEOTIDE SEQUENCE [LARGE SCALE GENOMIC DNA]</scope>
    <source>
        <strain evidence="2 3">VKM Ac-1815D</strain>
    </source>
</reference>
<accession>V5XH15</accession>
<name>V5XH15_MYCNE</name>
<evidence type="ECO:0000313" key="2">
    <source>
        <dbReference type="EMBL" id="AHC27730.1"/>
    </source>
</evidence>
<organism evidence="2 3">
    <name type="scientific">Mycolicibacterium neoaurum VKM Ac-1815D</name>
    <dbReference type="NCBI Taxonomy" id="700508"/>
    <lineage>
        <taxon>Bacteria</taxon>
        <taxon>Bacillati</taxon>
        <taxon>Actinomycetota</taxon>
        <taxon>Actinomycetes</taxon>
        <taxon>Mycobacteriales</taxon>
        <taxon>Mycobacteriaceae</taxon>
        <taxon>Mycolicibacterium</taxon>
    </lineage>
</organism>
<feature type="compositionally biased region" description="Pro residues" evidence="1">
    <location>
        <begin position="471"/>
        <end position="482"/>
    </location>
</feature>
<evidence type="ECO:0000256" key="1">
    <source>
        <dbReference type="SAM" id="MobiDB-lite"/>
    </source>
</evidence>
<dbReference type="GeneID" id="43452899"/>
<feature type="compositionally biased region" description="Polar residues" evidence="1">
    <location>
        <begin position="701"/>
        <end position="722"/>
    </location>
</feature>
<dbReference type="RefSeq" id="WP_019510688.1">
    <property type="nucleotide sequence ID" value="NC_023036.2"/>
</dbReference>
<dbReference type="AlphaFoldDB" id="V5XH15"/>
<dbReference type="EMBL" id="CP006936">
    <property type="protein sequence ID" value="AHC27730.1"/>
    <property type="molecule type" value="Genomic_DNA"/>
</dbReference>
<feature type="region of interest" description="Disordered" evidence="1">
    <location>
        <begin position="441"/>
        <end position="722"/>
    </location>
</feature>
<protein>
    <submittedName>
        <fullName evidence="2">Uncharacterized protein</fullName>
    </submittedName>
</protein>
<feature type="compositionally biased region" description="Low complexity" evidence="1">
    <location>
        <begin position="536"/>
        <end position="549"/>
    </location>
</feature>
<feature type="compositionally biased region" description="Low complexity" evidence="1">
    <location>
        <begin position="593"/>
        <end position="606"/>
    </location>
</feature>
<feature type="region of interest" description="Disordered" evidence="1">
    <location>
        <begin position="854"/>
        <end position="874"/>
    </location>
</feature>
<proteinExistence type="predicted"/>
<gene>
    <name evidence="2" type="ORF">D174_25665</name>
</gene>
<dbReference type="Proteomes" id="UP000018763">
    <property type="component" value="Chromosome"/>
</dbReference>
<evidence type="ECO:0000313" key="3">
    <source>
        <dbReference type="Proteomes" id="UP000018763"/>
    </source>
</evidence>
<feature type="compositionally biased region" description="Gly residues" evidence="1">
    <location>
        <begin position="550"/>
        <end position="563"/>
    </location>
</feature>
<keyword evidence="3" id="KW-1185">Reference proteome</keyword>
<sequence>MRIEVDPQTLIDAGKNVGALGTQLGALSDAMSQVLSSGIASGTDPAGLNFGIGYGRQADQFGKYLADLANAFKSVGLMLEATGMNYQHADQASVAGGAGPTGSVSGEQAETKAGDAPYASVTGMVPPPPKWWLIQPLLNMVPLFGMALTWPTGNSAMMNLTAAQWSNIGRGLKVFEPALQSAATLAGAQDIPEVGDIKKALQDLGDGATKLAGIADQLSTTITDFARGVQETQDAIRRLLDRISLEGLWDTVTGFFTGEGEDTLRQIAKDVGTVLENFQNQLQGVLGLLEELGNLLGEAADSFQKWIRPILVGTFGEEAGNLMADGLKIYTGLQVGVGVAAIGLVSGTLALADPDTWKGMADTAIMIAKDPWKVDDVVKESLGQFLAVDKITGENPERGFGEAAGNIASLFLPGGIFAKGGAVAKGLSATRRLFEKGELGPLERLPGLDGTRRTELPDLPDNPGAPHLPEFTPPPGVPPSVVNPPGGSPGSPSGGPSVRPQTGEPGGPSSRGSGPGAENVPSPNGSAPHHDGAGPGSPSSGGPAPTGGSPTHGGGEGSGGSASGGPVPTGGSPTHGGGDGPSNGTHPSPPVSSPADSPGSDGPSKPGNDDRPDPATGGGGSNSGSGDGPGGGSSGGGDRSGDSSGGSEPGGDSSNGVGSGPNGDGSSADPGMSQSPGSADGQPPTHGEHGPSGPGDDGRTYTMSDGSSHQTSFAPEQLGDNQRVSDALERNGVSRDDFIDLVNRPIDSLSPEERDLITAVRDDLPAPGIDTVMQKVIPPGEFDADGIFKPGGADNYLGGAYAPDGMRGAVTIADDTAHLGTPGMIHDGLRLDYDKSAFTPNDANAHVIRFQTDPASSGSYDVPRHSSMGGSGDYDGWGDPFTGNGFTKAGDDVVPEYGANDIRMREGAEMWEILDDGTQRLVAVLQRDADGNASWLRFAEPK</sequence>
<feature type="compositionally biased region" description="Gly residues" evidence="1">
    <location>
        <begin position="616"/>
        <end position="649"/>
    </location>
</feature>